<evidence type="ECO:0000313" key="10">
    <source>
        <dbReference type="Proteomes" id="UP000076625"/>
    </source>
</evidence>
<dbReference type="Pfam" id="PF00717">
    <property type="entry name" value="Peptidase_S24"/>
    <property type="match status" value="1"/>
</dbReference>
<accession>A0A161RBR9</accession>
<evidence type="ECO:0000256" key="1">
    <source>
        <dbReference type="ARBA" id="ARBA00007484"/>
    </source>
</evidence>
<dbReference type="InterPro" id="IPR015927">
    <property type="entry name" value="Peptidase_S24_S26A/B/C"/>
</dbReference>
<keyword evidence="6" id="KW-0742">SOS response</keyword>
<dbReference type="GO" id="GO:0006355">
    <property type="term" value="P:regulation of DNA-templated transcription"/>
    <property type="evidence" value="ECO:0007669"/>
    <property type="project" value="InterPro"/>
</dbReference>
<dbReference type="SUPFAM" id="SSF51306">
    <property type="entry name" value="LexA/Signal peptidase"/>
    <property type="match status" value="1"/>
</dbReference>
<keyword evidence="5" id="KW-0234">DNA repair</keyword>
<reference evidence="10" key="1">
    <citation type="submission" date="2016-01" db="EMBL/GenBank/DDBJ databases">
        <title>Draft genome of Chromobacterium sp. F49.</title>
        <authorList>
            <person name="Hong K.W."/>
        </authorList>
    </citation>
    <scope>NUCLEOTIDE SEQUENCE [LARGE SCALE GENOMIC DNA]</scope>
    <source>
        <strain evidence="10">CN10</strain>
    </source>
</reference>
<dbReference type="STRING" id="1452487.AVW16_06085"/>
<dbReference type="Proteomes" id="UP000076625">
    <property type="component" value="Unassembled WGS sequence"/>
</dbReference>
<dbReference type="OrthoDB" id="9802364at2"/>
<comment type="similarity">
    <text evidence="1 7">Belongs to the peptidase S24 family.</text>
</comment>
<gene>
    <name evidence="9" type="ORF">AVW16_06085</name>
</gene>
<sequence length="192" mass="21135">MSQGGRREGAGRKPRFEGDKTVAVRIPERLRPVLDAWLEDYRQLLSVKSADVSNLRVLSEQLSDLSLPLFASRVPAGLPAPADDLKEAGIDLNALLVERPQATFLVTVQGDSMVNAGIHDGDLLLVDRSIEARPGKVVVAVIDGELTVKRLERDGERVWLMPENPAYRPIPVPEDAAFFIWGVVTNVIHPMK</sequence>
<organism evidence="9 10">
    <name type="scientific">Crenobacter luteus</name>
    <dbReference type="NCBI Taxonomy" id="1452487"/>
    <lineage>
        <taxon>Bacteria</taxon>
        <taxon>Pseudomonadati</taxon>
        <taxon>Pseudomonadota</taxon>
        <taxon>Betaproteobacteria</taxon>
        <taxon>Neisseriales</taxon>
        <taxon>Neisseriaceae</taxon>
        <taxon>Crenobacter</taxon>
    </lineage>
</organism>
<dbReference type="GO" id="GO:0003677">
    <property type="term" value="F:DNA binding"/>
    <property type="evidence" value="ECO:0007669"/>
    <property type="project" value="InterPro"/>
</dbReference>
<dbReference type="InterPro" id="IPR039418">
    <property type="entry name" value="LexA-like"/>
</dbReference>
<evidence type="ECO:0000256" key="2">
    <source>
        <dbReference type="ARBA" id="ARBA00022763"/>
    </source>
</evidence>
<dbReference type="GO" id="GO:0009432">
    <property type="term" value="P:SOS response"/>
    <property type="evidence" value="ECO:0007669"/>
    <property type="project" value="UniProtKB-KW"/>
</dbReference>
<dbReference type="AlphaFoldDB" id="A0A161RBR9"/>
<dbReference type="EMBL" id="LQQU01000006">
    <property type="protein sequence ID" value="KZE34588.1"/>
    <property type="molecule type" value="Genomic_DNA"/>
</dbReference>
<dbReference type="Gene3D" id="2.10.109.10">
    <property type="entry name" value="Umud Fragment, subunit A"/>
    <property type="match status" value="1"/>
</dbReference>
<dbReference type="PANTHER" id="PTHR33516:SF2">
    <property type="entry name" value="LEXA REPRESSOR-RELATED"/>
    <property type="match status" value="1"/>
</dbReference>
<dbReference type="GO" id="GO:0006281">
    <property type="term" value="P:DNA repair"/>
    <property type="evidence" value="ECO:0007669"/>
    <property type="project" value="UniProtKB-KW"/>
</dbReference>
<dbReference type="InterPro" id="IPR036286">
    <property type="entry name" value="LexA/Signal_pep-like_sf"/>
</dbReference>
<dbReference type="InterPro" id="IPR006197">
    <property type="entry name" value="Peptidase_S24_LexA"/>
</dbReference>
<evidence type="ECO:0000256" key="5">
    <source>
        <dbReference type="ARBA" id="ARBA00023204"/>
    </source>
</evidence>
<evidence type="ECO:0000256" key="6">
    <source>
        <dbReference type="ARBA" id="ARBA00023236"/>
    </source>
</evidence>
<dbReference type="NCBIfam" id="NF007621">
    <property type="entry name" value="PRK10276.1"/>
    <property type="match status" value="1"/>
</dbReference>
<dbReference type="PRINTS" id="PR00726">
    <property type="entry name" value="LEXASERPTASE"/>
</dbReference>
<proteinExistence type="inferred from homology"/>
<evidence type="ECO:0000256" key="4">
    <source>
        <dbReference type="ARBA" id="ARBA00022813"/>
    </source>
</evidence>
<dbReference type="InterPro" id="IPR050077">
    <property type="entry name" value="LexA_repressor"/>
</dbReference>
<dbReference type="CDD" id="cd06529">
    <property type="entry name" value="S24_LexA-like"/>
    <property type="match status" value="1"/>
</dbReference>
<keyword evidence="10" id="KW-1185">Reference proteome</keyword>
<keyword evidence="4 7" id="KW-0068">Autocatalytic cleavage</keyword>
<evidence type="ECO:0000256" key="7">
    <source>
        <dbReference type="RuleBase" id="RU003991"/>
    </source>
</evidence>
<dbReference type="PANTHER" id="PTHR33516">
    <property type="entry name" value="LEXA REPRESSOR"/>
    <property type="match status" value="1"/>
</dbReference>
<keyword evidence="2" id="KW-0227">DNA damage</keyword>
<feature type="domain" description="Peptidase S24/S26A/S26B/S26C" evidence="8">
    <location>
        <begin position="68"/>
        <end position="184"/>
    </location>
</feature>
<dbReference type="GO" id="GO:0016787">
    <property type="term" value="F:hydrolase activity"/>
    <property type="evidence" value="ECO:0007669"/>
    <property type="project" value="UniProtKB-KW"/>
</dbReference>
<evidence type="ECO:0000313" key="9">
    <source>
        <dbReference type="EMBL" id="KZE34588.1"/>
    </source>
</evidence>
<comment type="caution">
    <text evidence="9">The sequence shown here is derived from an EMBL/GenBank/DDBJ whole genome shotgun (WGS) entry which is preliminary data.</text>
</comment>
<keyword evidence="3 7" id="KW-0378">Hydrolase</keyword>
<evidence type="ECO:0000256" key="3">
    <source>
        <dbReference type="ARBA" id="ARBA00022801"/>
    </source>
</evidence>
<protein>
    <submittedName>
        <fullName evidence="9">Peptidase S24</fullName>
    </submittedName>
</protein>
<name>A0A161RBR9_9NEIS</name>
<evidence type="ECO:0000259" key="8">
    <source>
        <dbReference type="Pfam" id="PF00717"/>
    </source>
</evidence>